<name>T0R1U0_SAPDV</name>
<dbReference type="RefSeq" id="XP_008605770.1">
    <property type="nucleotide sequence ID" value="XM_008607548.1"/>
</dbReference>
<keyword evidence="1" id="KW-0812">Transmembrane</keyword>
<dbReference type="VEuPathDB" id="FungiDB:SDRG_01991"/>
<feature type="transmembrane region" description="Helical" evidence="1">
    <location>
        <begin position="225"/>
        <end position="243"/>
    </location>
</feature>
<evidence type="ECO:0000313" key="3">
    <source>
        <dbReference type="Proteomes" id="UP000030762"/>
    </source>
</evidence>
<dbReference type="OMA" id="INRWPLA"/>
<feature type="transmembrane region" description="Helical" evidence="1">
    <location>
        <begin position="42"/>
        <end position="65"/>
    </location>
</feature>
<sequence>MDMDLFDTVDYVASGSLLGLAALVLLALYVKHRRGVLSAPPLYVTFSMFLSLMLWSFFSIVFMYFEERSFDNDNDAASSDPNSTLRRYRRSCQHTKNIPLQVLADAFLLSLELWVLVASFELYTSIAYHHLLARQSRTHMRRIVVGYSKLVYGLTAVYVVVVFFTSLSPTATHSVFCWIVSTTVVFDALAAILAGGSLICVYIFLRRSINRWPLARQRAMRRVQWFILLLIALFVFFCVPFLVKRLDWTFRQATNNLKRNRTRSSGGSRAKSGHWRYIFHIINFLLPCGLGALLALDWFKAAYPKPDEAAGVDEMQPPTPVHLLSPGPLDDYEVETTRSDDGRRLSRDGRVLYVS</sequence>
<dbReference type="EMBL" id="JH767135">
    <property type="protein sequence ID" value="EQC40926.1"/>
    <property type="molecule type" value="Genomic_DNA"/>
</dbReference>
<keyword evidence="3" id="KW-1185">Reference proteome</keyword>
<evidence type="ECO:0008006" key="4">
    <source>
        <dbReference type="Google" id="ProtNLM"/>
    </source>
</evidence>
<gene>
    <name evidence="2" type="ORF">SDRG_01991</name>
</gene>
<dbReference type="GeneID" id="19942718"/>
<organism evidence="2 3">
    <name type="scientific">Saprolegnia diclina (strain VS20)</name>
    <dbReference type="NCBI Taxonomy" id="1156394"/>
    <lineage>
        <taxon>Eukaryota</taxon>
        <taxon>Sar</taxon>
        <taxon>Stramenopiles</taxon>
        <taxon>Oomycota</taxon>
        <taxon>Saprolegniomycetes</taxon>
        <taxon>Saprolegniales</taxon>
        <taxon>Saprolegniaceae</taxon>
        <taxon>Saprolegnia</taxon>
    </lineage>
</organism>
<evidence type="ECO:0000313" key="2">
    <source>
        <dbReference type="EMBL" id="EQC40926.1"/>
    </source>
</evidence>
<feature type="transmembrane region" description="Helical" evidence="1">
    <location>
        <begin position="184"/>
        <end position="205"/>
    </location>
</feature>
<dbReference type="AlphaFoldDB" id="T0R1U0"/>
<keyword evidence="1" id="KW-1133">Transmembrane helix</keyword>
<protein>
    <recommendedName>
        <fullName evidence="4">THH1/TOM1/TOM3 domain-containing protein</fullName>
    </recommendedName>
</protein>
<feature type="transmembrane region" description="Helical" evidence="1">
    <location>
        <begin position="113"/>
        <end position="132"/>
    </location>
</feature>
<dbReference type="OrthoDB" id="76730at2759"/>
<feature type="transmembrane region" description="Helical" evidence="1">
    <location>
        <begin position="12"/>
        <end position="30"/>
    </location>
</feature>
<accession>T0R1U0</accession>
<dbReference type="InParanoid" id="T0R1U0"/>
<feature type="transmembrane region" description="Helical" evidence="1">
    <location>
        <begin position="277"/>
        <end position="296"/>
    </location>
</feature>
<proteinExistence type="predicted"/>
<feature type="transmembrane region" description="Helical" evidence="1">
    <location>
        <begin position="144"/>
        <end position="164"/>
    </location>
</feature>
<reference evidence="2 3" key="1">
    <citation type="submission" date="2012-04" db="EMBL/GenBank/DDBJ databases">
        <title>The Genome Sequence of Saprolegnia declina VS20.</title>
        <authorList>
            <consortium name="The Broad Institute Genome Sequencing Platform"/>
            <person name="Russ C."/>
            <person name="Nusbaum C."/>
            <person name="Tyler B."/>
            <person name="van West P."/>
            <person name="Dieguez-Uribeondo J."/>
            <person name="de Bruijn I."/>
            <person name="Tripathy S."/>
            <person name="Jiang R."/>
            <person name="Young S.K."/>
            <person name="Zeng Q."/>
            <person name="Gargeya S."/>
            <person name="Fitzgerald M."/>
            <person name="Haas B."/>
            <person name="Abouelleil A."/>
            <person name="Alvarado L."/>
            <person name="Arachchi H.M."/>
            <person name="Berlin A."/>
            <person name="Chapman S.B."/>
            <person name="Goldberg J."/>
            <person name="Griggs A."/>
            <person name="Gujja S."/>
            <person name="Hansen M."/>
            <person name="Howarth C."/>
            <person name="Imamovic A."/>
            <person name="Larimer J."/>
            <person name="McCowen C."/>
            <person name="Montmayeur A."/>
            <person name="Murphy C."/>
            <person name="Neiman D."/>
            <person name="Pearson M."/>
            <person name="Priest M."/>
            <person name="Roberts A."/>
            <person name="Saif S."/>
            <person name="Shea T."/>
            <person name="Sisk P."/>
            <person name="Sykes S."/>
            <person name="Wortman J."/>
            <person name="Nusbaum C."/>
            <person name="Birren B."/>
        </authorList>
    </citation>
    <scope>NUCLEOTIDE SEQUENCE [LARGE SCALE GENOMIC DNA]</scope>
    <source>
        <strain evidence="2 3">VS20</strain>
    </source>
</reference>
<keyword evidence="1" id="KW-0472">Membrane</keyword>
<evidence type="ECO:0000256" key="1">
    <source>
        <dbReference type="SAM" id="Phobius"/>
    </source>
</evidence>
<dbReference type="Proteomes" id="UP000030762">
    <property type="component" value="Unassembled WGS sequence"/>
</dbReference>